<evidence type="ECO:0000256" key="3">
    <source>
        <dbReference type="ARBA" id="ARBA00023163"/>
    </source>
</evidence>
<gene>
    <name evidence="5" type="ORF">CLV81_0954</name>
</gene>
<dbReference type="InterPro" id="IPR009057">
    <property type="entry name" value="Homeodomain-like_sf"/>
</dbReference>
<evidence type="ECO:0000256" key="2">
    <source>
        <dbReference type="ARBA" id="ARBA00023125"/>
    </source>
</evidence>
<evidence type="ECO:0000256" key="1">
    <source>
        <dbReference type="ARBA" id="ARBA00023015"/>
    </source>
</evidence>
<proteinExistence type="predicted"/>
<evidence type="ECO:0000313" key="6">
    <source>
        <dbReference type="Proteomes" id="UP000237640"/>
    </source>
</evidence>
<dbReference type="Gene3D" id="1.10.10.60">
    <property type="entry name" value="Homeodomain-like"/>
    <property type="match status" value="1"/>
</dbReference>
<dbReference type="RefSeq" id="WP_106143882.1">
    <property type="nucleotide sequence ID" value="NZ_PVYX01000001.1"/>
</dbReference>
<dbReference type="PANTHER" id="PTHR43280:SF32">
    <property type="entry name" value="TRANSCRIPTIONAL REGULATORY PROTEIN"/>
    <property type="match status" value="1"/>
</dbReference>
<sequence>MDGKIDILNFREMNDLYQYINVPVQTTNPNLHIYRFSDFTKDSIESIQPHTKDFHQVSFIQGFGSSELNINHQKVNELNSVLYFISPNHVYSWVRDQNIEGYILNFKQDYLSKEPADFQSEFLFFELDKLNAIPIDQEENQRVVDIFDEFFSEYHQPRNSFSEKILRHYLQVVLYKCLDLYRRREKTIEALPKNQGLFVKYKNLINNYYLSKRSIKEYAALLNVTPNHLSETIKSSTGKNALYYINQRLLLEAKNLLRYGHEDIKQIAYTLNFASPSHFGKFFKKQTRQTPATYRKEHQSQK</sequence>
<reference evidence="5 6" key="1">
    <citation type="submission" date="2018-03" db="EMBL/GenBank/DDBJ databases">
        <title>Genomic Encyclopedia of Archaeal and Bacterial Type Strains, Phase II (KMG-II): from individual species to whole genera.</title>
        <authorList>
            <person name="Goeker M."/>
        </authorList>
    </citation>
    <scope>NUCLEOTIDE SEQUENCE [LARGE SCALE GENOMIC DNA]</scope>
    <source>
        <strain evidence="5 6">DSM 25027</strain>
    </source>
</reference>
<dbReference type="EMBL" id="PVYX01000001">
    <property type="protein sequence ID" value="PRX56953.1"/>
    <property type="molecule type" value="Genomic_DNA"/>
</dbReference>
<dbReference type="Proteomes" id="UP000237640">
    <property type="component" value="Unassembled WGS sequence"/>
</dbReference>
<dbReference type="PROSITE" id="PS01124">
    <property type="entry name" value="HTH_ARAC_FAMILY_2"/>
    <property type="match status" value="1"/>
</dbReference>
<accession>A0A2T0MHA2</accession>
<keyword evidence="3" id="KW-0804">Transcription</keyword>
<dbReference type="SMART" id="SM00342">
    <property type="entry name" value="HTH_ARAC"/>
    <property type="match status" value="1"/>
</dbReference>
<dbReference type="GO" id="GO:0003700">
    <property type="term" value="F:DNA-binding transcription factor activity"/>
    <property type="evidence" value="ECO:0007669"/>
    <property type="project" value="InterPro"/>
</dbReference>
<evidence type="ECO:0000259" key="4">
    <source>
        <dbReference type="PROSITE" id="PS01124"/>
    </source>
</evidence>
<keyword evidence="2 5" id="KW-0238">DNA-binding</keyword>
<dbReference type="PANTHER" id="PTHR43280">
    <property type="entry name" value="ARAC-FAMILY TRANSCRIPTIONAL REGULATOR"/>
    <property type="match status" value="1"/>
</dbReference>
<dbReference type="GO" id="GO:0043565">
    <property type="term" value="F:sequence-specific DNA binding"/>
    <property type="evidence" value="ECO:0007669"/>
    <property type="project" value="InterPro"/>
</dbReference>
<dbReference type="AlphaFoldDB" id="A0A2T0MHA2"/>
<dbReference type="SUPFAM" id="SSF46689">
    <property type="entry name" value="Homeodomain-like"/>
    <property type="match status" value="1"/>
</dbReference>
<dbReference type="OrthoDB" id="632644at2"/>
<organism evidence="5 6">
    <name type="scientific">Flagellimonas meridianipacifica</name>
    <dbReference type="NCBI Taxonomy" id="1080225"/>
    <lineage>
        <taxon>Bacteria</taxon>
        <taxon>Pseudomonadati</taxon>
        <taxon>Bacteroidota</taxon>
        <taxon>Flavobacteriia</taxon>
        <taxon>Flavobacteriales</taxon>
        <taxon>Flavobacteriaceae</taxon>
        <taxon>Flagellimonas</taxon>
    </lineage>
</organism>
<dbReference type="InterPro" id="IPR018060">
    <property type="entry name" value="HTH_AraC"/>
</dbReference>
<protein>
    <submittedName>
        <fullName evidence="5">AraC-like DNA-binding protein</fullName>
    </submittedName>
</protein>
<keyword evidence="1" id="KW-0805">Transcription regulation</keyword>
<keyword evidence="6" id="KW-1185">Reference proteome</keyword>
<name>A0A2T0MHA2_9FLAO</name>
<dbReference type="Pfam" id="PF12833">
    <property type="entry name" value="HTH_18"/>
    <property type="match status" value="1"/>
</dbReference>
<evidence type="ECO:0000313" key="5">
    <source>
        <dbReference type="EMBL" id="PRX56953.1"/>
    </source>
</evidence>
<comment type="caution">
    <text evidence="5">The sequence shown here is derived from an EMBL/GenBank/DDBJ whole genome shotgun (WGS) entry which is preliminary data.</text>
</comment>
<feature type="domain" description="HTH araC/xylS-type" evidence="4">
    <location>
        <begin position="199"/>
        <end position="297"/>
    </location>
</feature>